<evidence type="ECO:0000256" key="3">
    <source>
        <dbReference type="PROSITE-ProRule" id="PRU10141"/>
    </source>
</evidence>
<evidence type="ECO:0000313" key="5">
    <source>
        <dbReference type="EMBL" id="CAH3110912.1"/>
    </source>
</evidence>
<organism evidence="5 6">
    <name type="scientific">Porites lobata</name>
    <dbReference type="NCBI Taxonomy" id="104759"/>
    <lineage>
        <taxon>Eukaryota</taxon>
        <taxon>Metazoa</taxon>
        <taxon>Cnidaria</taxon>
        <taxon>Anthozoa</taxon>
        <taxon>Hexacorallia</taxon>
        <taxon>Scleractinia</taxon>
        <taxon>Fungiina</taxon>
        <taxon>Poritidae</taxon>
        <taxon>Porites</taxon>
    </lineage>
</organism>
<dbReference type="InterPro" id="IPR017441">
    <property type="entry name" value="Protein_kinase_ATP_BS"/>
</dbReference>
<feature type="domain" description="Protein kinase" evidence="4">
    <location>
        <begin position="46"/>
        <end position="362"/>
    </location>
</feature>
<evidence type="ECO:0000313" key="6">
    <source>
        <dbReference type="Proteomes" id="UP001159405"/>
    </source>
</evidence>
<dbReference type="Proteomes" id="UP001159405">
    <property type="component" value="Unassembled WGS sequence"/>
</dbReference>
<protein>
    <recommendedName>
        <fullName evidence="4">Protein kinase domain-containing protein</fullName>
    </recommendedName>
</protein>
<dbReference type="Pfam" id="PF00069">
    <property type="entry name" value="Pkinase"/>
    <property type="match status" value="1"/>
</dbReference>
<accession>A0ABN8NIL8</accession>
<dbReference type="PANTHER" id="PTHR44329:SF298">
    <property type="entry name" value="MIXED LINEAGE KINASE DOMAIN-LIKE PROTEIN"/>
    <property type="match status" value="1"/>
</dbReference>
<evidence type="ECO:0000256" key="2">
    <source>
        <dbReference type="ARBA" id="ARBA00022840"/>
    </source>
</evidence>
<evidence type="ECO:0000256" key="1">
    <source>
        <dbReference type="ARBA" id="ARBA00022741"/>
    </source>
</evidence>
<dbReference type="InterPro" id="IPR011009">
    <property type="entry name" value="Kinase-like_dom_sf"/>
</dbReference>
<dbReference type="PROSITE" id="PS50011">
    <property type="entry name" value="PROTEIN_KINASE_DOM"/>
    <property type="match status" value="1"/>
</dbReference>
<dbReference type="EMBL" id="CALNXK010000023">
    <property type="protein sequence ID" value="CAH3110912.1"/>
    <property type="molecule type" value="Genomic_DNA"/>
</dbReference>
<evidence type="ECO:0000259" key="4">
    <source>
        <dbReference type="PROSITE" id="PS50011"/>
    </source>
</evidence>
<gene>
    <name evidence="5" type="ORF">PLOB_00019742</name>
</gene>
<dbReference type="Gene3D" id="3.30.200.20">
    <property type="entry name" value="Phosphorylase Kinase, domain 1"/>
    <property type="match status" value="1"/>
</dbReference>
<dbReference type="PROSITE" id="PS00109">
    <property type="entry name" value="PROTEIN_KINASE_TYR"/>
    <property type="match status" value="1"/>
</dbReference>
<keyword evidence="6" id="KW-1185">Reference proteome</keyword>
<keyword evidence="1 3" id="KW-0547">Nucleotide-binding</keyword>
<dbReference type="InterPro" id="IPR000719">
    <property type="entry name" value="Prot_kinase_dom"/>
</dbReference>
<dbReference type="Gene3D" id="1.10.510.10">
    <property type="entry name" value="Transferase(Phosphotransferase) domain 1"/>
    <property type="match status" value="1"/>
</dbReference>
<name>A0ABN8NIL8_9CNID</name>
<dbReference type="PIRSF" id="PIRSF000654">
    <property type="entry name" value="Integrin-linked_kinase"/>
    <property type="match status" value="1"/>
</dbReference>
<keyword evidence="2 3" id="KW-0067">ATP-binding</keyword>
<feature type="binding site" evidence="3">
    <location>
        <position position="73"/>
    </location>
    <ligand>
        <name>ATP</name>
        <dbReference type="ChEBI" id="CHEBI:30616"/>
    </ligand>
</feature>
<dbReference type="PROSITE" id="PS00107">
    <property type="entry name" value="PROTEIN_KINASE_ATP"/>
    <property type="match status" value="1"/>
</dbReference>
<dbReference type="SUPFAM" id="SSF56112">
    <property type="entry name" value="Protein kinase-like (PK-like)"/>
    <property type="match status" value="1"/>
</dbReference>
<reference evidence="5 6" key="1">
    <citation type="submission" date="2022-05" db="EMBL/GenBank/DDBJ databases">
        <authorList>
            <consortium name="Genoscope - CEA"/>
            <person name="William W."/>
        </authorList>
    </citation>
    <scope>NUCLEOTIDE SEQUENCE [LARGE SCALE GENOMIC DNA]</scope>
</reference>
<dbReference type="InterPro" id="IPR051681">
    <property type="entry name" value="Ser/Thr_Kinases-Pseudokinases"/>
</dbReference>
<proteinExistence type="predicted"/>
<dbReference type="InterPro" id="IPR008266">
    <property type="entry name" value="Tyr_kinase_AS"/>
</dbReference>
<dbReference type="PANTHER" id="PTHR44329">
    <property type="entry name" value="SERINE/THREONINE-PROTEIN KINASE TNNI3K-RELATED"/>
    <property type="match status" value="1"/>
</dbReference>
<sequence>MNAMQRDHSNQVTEMTRELSLKDEELRRLREQRDRDWVINRNEVQIRGDQNLGEGAWGTVYRGQFRGCDVAVKETHSNIMSDRNLQSFLREAEMASRCRHPCLLQFIGATTDERPLVITEIMKCSLRARLYDTRKTPLSEQEITIISLDVAKALNYLHQKPRPIIHHDISSSNVLLWREGDHWRAKVSDYGTANFVRQSSVNYAGAAVYCAPEFLHPDPARERISCKVITSGMFTVYHEKAVHNYLMPLNVTTENKKTLHHSQVKFEQSQMIDNLWKTKVLIHFCLLYLHPEENVDVYSFGVLLCEMCIREQPDPGNRKRQIKRIGNRCRRGLVRRCVQQEPWERPNMDRIINELERPSGWVSF</sequence>
<comment type="caution">
    <text evidence="5">The sequence shown here is derived from an EMBL/GenBank/DDBJ whole genome shotgun (WGS) entry which is preliminary data.</text>
</comment>